<dbReference type="InterPro" id="IPR055166">
    <property type="entry name" value="Transc_reg_Sar_Rot_HTH"/>
</dbReference>
<evidence type="ECO:0000313" key="11">
    <source>
        <dbReference type="EMBL" id="UOQ44992.1"/>
    </source>
</evidence>
<dbReference type="RefSeq" id="WP_244711380.1">
    <property type="nucleotide sequence ID" value="NZ_CP095073.1"/>
</dbReference>
<keyword evidence="5" id="KW-0804">Transcription</keyword>
<reference evidence="11 12" key="1">
    <citation type="submission" date="2022-04" db="EMBL/GenBank/DDBJ databases">
        <title>Halobacillus sp. isolated from saltern.</title>
        <authorList>
            <person name="Won M."/>
            <person name="Lee C.-M."/>
            <person name="Woen H.-Y."/>
            <person name="Kwon S.-W."/>
        </authorList>
    </citation>
    <scope>NUCLEOTIDE SEQUENCE [LARGE SCALE GENOMIC DNA]</scope>
    <source>
        <strain evidence="11 12">SSBR10-3</strain>
    </source>
</reference>
<keyword evidence="2" id="KW-0805">Transcription regulation</keyword>
<dbReference type="SUPFAM" id="SSF46785">
    <property type="entry name" value="Winged helix' DNA-binding domain"/>
    <property type="match status" value="1"/>
</dbReference>
<evidence type="ECO:0000256" key="8">
    <source>
        <dbReference type="ARBA" id="ARBA00047188"/>
    </source>
</evidence>
<evidence type="ECO:0000256" key="9">
    <source>
        <dbReference type="ARBA" id="ARBA00047207"/>
    </source>
</evidence>
<evidence type="ECO:0000256" key="2">
    <source>
        <dbReference type="ARBA" id="ARBA00023015"/>
    </source>
</evidence>
<dbReference type="EMBL" id="CP095073">
    <property type="protein sequence ID" value="UOQ44992.1"/>
    <property type="molecule type" value="Genomic_DNA"/>
</dbReference>
<dbReference type="SMART" id="SM00347">
    <property type="entry name" value="HTH_MARR"/>
    <property type="match status" value="1"/>
</dbReference>
<gene>
    <name evidence="11" type="ORF">MUN89_03300</name>
</gene>
<evidence type="ECO:0000256" key="3">
    <source>
        <dbReference type="ARBA" id="ARBA00023026"/>
    </source>
</evidence>
<dbReference type="InterPro" id="IPR000835">
    <property type="entry name" value="HTH_MarR-typ"/>
</dbReference>
<organism evidence="11 12">
    <name type="scientific">Halobacillus salinarum</name>
    <dbReference type="NCBI Taxonomy" id="2932257"/>
    <lineage>
        <taxon>Bacteria</taxon>
        <taxon>Bacillati</taxon>
        <taxon>Bacillota</taxon>
        <taxon>Bacilli</taxon>
        <taxon>Bacillales</taxon>
        <taxon>Bacillaceae</taxon>
        <taxon>Halobacillus</taxon>
    </lineage>
</organism>
<dbReference type="Proteomes" id="UP000831787">
    <property type="component" value="Chromosome"/>
</dbReference>
<keyword evidence="12" id="KW-1185">Reference proteome</keyword>
<dbReference type="PANTHER" id="PTHR42756">
    <property type="entry name" value="TRANSCRIPTIONAL REGULATOR, MARR"/>
    <property type="match status" value="1"/>
</dbReference>
<evidence type="ECO:0000256" key="6">
    <source>
        <dbReference type="ARBA" id="ARBA00040307"/>
    </source>
</evidence>
<evidence type="ECO:0000256" key="4">
    <source>
        <dbReference type="ARBA" id="ARBA00023125"/>
    </source>
</evidence>
<dbReference type="PRINTS" id="PR00598">
    <property type="entry name" value="HTHMARR"/>
</dbReference>
<comment type="subcellular location">
    <subcellularLocation>
        <location evidence="1">Cytoplasm</location>
    </subcellularLocation>
</comment>
<comment type="similarity">
    <text evidence="7">Belongs to the SarZ family.</text>
</comment>
<dbReference type="InterPro" id="IPR036388">
    <property type="entry name" value="WH-like_DNA-bd_sf"/>
</dbReference>
<evidence type="ECO:0000313" key="12">
    <source>
        <dbReference type="Proteomes" id="UP000831787"/>
    </source>
</evidence>
<dbReference type="PANTHER" id="PTHR42756:SF1">
    <property type="entry name" value="TRANSCRIPTIONAL REPRESSOR OF EMRAB OPERON"/>
    <property type="match status" value="1"/>
</dbReference>
<dbReference type="Pfam" id="PF22381">
    <property type="entry name" value="Staph_reg_Sar_Rot"/>
    <property type="match status" value="1"/>
</dbReference>
<dbReference type="PROSITE" id="PS01117">
    <property type="entry name" value="HTH_MARR_1"/>
    <property type="match status" value="1"/>
</dbReference>
<sequence>MTDFDNLEDLFFNHIEKLFFPEEWLKLDLKFSKSEILTMLYLYKRKEITMREIVEYLNSPMSTATGIADRLVKNGFIHRCRSEHDRRIVILKLSEKGTGLVKEIMNMVSSYVNVVLDNLTEEEKQFLTQIVLKIISSVQKKLSEDHVQPEDNHSIKKIEIE</sequence>
<evidence type="ECO:0000256" key="5">
    <source>
        <dbReference type="ARBA" id="ARBA00023163"/>
    </source>
</evidence>
<evidence type="ECO:0000259" key="10">
    <source>
        <dbReference type="PROSITE" id="PS50995"/>
    </source>
</evidence>
<dbReference type="InterPro" id="IPR036390">
    <property type="entry name" value="WH_DNA-bd_sf"/>
</dbReference>
<dbReference type="Gene3D" id="1.10.10.10">
    <property type="entry name" value="Winged helix-like DNA-binding domain superfamily/Winged helix DNA-binding domain"/>
    <property type="match status" value="1"/>
</dbReference>
<dbReference type="InterPro" id="IPR023187">
    <property type="entry name" value="Tscrpt_reg_MarR-type_CS"/>
</dbReference>
<accession>A0ABY4EKJ5</accession>
<proteinExistence type="inferred from homology"/>
<keyword evidence="3" id="KW-0843">Virulence</keyword>
<dbReference type="PROSITE" id="PS50995">
    <property type="entry name" value="HTH_MARR_2"/>
    <property type="match status" value="1"/>
</dbReference>
<protein>
    <recommendedName>
        <fullName evidence="6">HTH-type transcriptional regulator MgrA</fullName>
    </recommendedName>
    <alternativeName>
        <fullName evidence="8">HTH-type transcriptional regulator SarZ</fullName>
    </alternativeName>
    <alternativeName>
        <fullName evidence="9">Staphylococcal accessory regulator Z</fullName>
    </alternativeName>
</protein>
<evidence type="ECO:0000256" key="1">
    <source>
        <dbReference type="ARBA" id="ARBA00004496"/>
    </source>
</evidence>
<name>A0ABY4EKJ5_9BACI</name>
<evidence type="ECO:0000256" key="7">
    <source>
        <dbReference type="ARBA" id="ARBA00046337"/>
    </source>
</evidence>
<keyword evidence="4" id="KW-0238">DNA-binding</keyword>
<feature type="domain" description="HTH marR-type" evidence="10">
    <location>
        <begin position="1"/>
        <end position="136"/>
    </location>
</feature>